<dbReference type="Proteomes" id="UP000296049">
    <property type="component" value="Unassembled WGS sequence"/>
</dbReference>
<protein>
    <submittedName>
        <fullName evidence="2">Uncharacterized protein</fullName>
    </submittedName>
</protein>
<name>R0K0G7_ANAPL</name>
<proteinExistence type="predicted"/>
<sequence length="164" mass="17896">MTRGDNAATAGGLTSSDNSQVKKRARFHNPHPGIGAVGSGFRRSGVPLEHIFQQQADPTTRAPQPRLPLPGSNNPLSPKVSKFSFWIYVDWGEAVEDACLQEAQGHLAASLNKQGYFAVSKRSTERVPCSSSDSFKTLPTFLLYLCIYDHQPTAADRSPKRLAL</sequence>
<organism evidence="2 3">
    <name type="scientific">Anas platyrhynchos</name>
    <name type="common">Mallard</name>
    <name type="synonym">Anas boschas</name>
    <dbReference type="NCBI Taxonomy" id="8839"/>
    <lineage>
        <taxon>Eukaryota</taxon>
        <taxon>Metazoa</taxon>
        <taxon>Chordata</taxon>
        <taxon>Craniata</taxon>
        <taxon>Vertebrata</taxon>
        <taxon>Euteleostomi</taxon>
        <taxon>Archelosauria</taxon>
        <taxon>Archosauria</taxon>
        <taxon>Dinosauria</taxon>
        <taxon>Saurischia</taxon>
        <taxon>Theropoda</taxon>
        <taxon>Coelurosauria</taxon>
        <taxon>Aves</taxon>
        <taxon>Neognathae</taxon>
        <taxon>Galloanserae</taxon>
        <taxon>Anseriformes</taxon>
        <taxon>Anatidae</taxon>
        <taxon>Anatinae</taxon>
        <taxon>Anas</taxon>
    </lineage>
</organism>
<evidence type="ECO:0000313" key="3">
    <source>
        <dbReference type="Proteomes" id="UP000296049"/>
    </source>
</evidence>
<feature type="compositionally biased region" description="Low complexity" evidence="1">
    <location>
        <begin position="69"/>
        <end position="78"/>
    </location>
</feature>
<feature type="region of interest" description="Disordered" evidence="1">
    <location>
        <begin position="1"/>
        <end position="42"/>
    </location>
</feature>
<feature type="region of interest" description="Disordered" evidence="1">
    <location>
        <begin position="55"/>
        <end position="79"/>
    </location>
</feature>
<evidence type="ECO:0000256" key="1">
    <source>
        <dbReference type="SAM" id="MobiDB-lite"/>
    </source>
</evidence>
<dbReference type="EMBL" id="KB742888">
    <property type="protein sequence ID" value="EOB03112.1"/>
    <property type="molecule type" value="Genomic_DNA"/>
</dbReference>
<gene>
    <name evidence="2" type="ORF">Anapl_13144</name>
</gene>
<accession>R0K0G7</accession>
<evidence type="ECO:0000313" key="2">
    <source>
        <dbReference type="EMBL" id="EOB03112.1"/>
    </source>
</evidence>
<reference evidence="3" key="1">
    <citation type="journal article" date="2013" name="Nat. Genet.">
        <title>The duck genome and transcriptome provide insight into an avian influenza virus reservoir species.</title>
        <authorList>
            <person name="Huang Y."/>
            <person name="Li Y."/>
            <person name="Burt D.W."/>
            <person name="Chen H."/>
            <person name="Zhang Y."/>
            <person name="Qian W."/>
            <person name="Kim H."/>
            <person name="Gan S."/>
            <person name="Zhao Y."/>
            <person name="Li J."/>
            <person name="Yi K."/>
            <person name="Feng H."/>
            <person name="Zhu P."/>
            <person name="Li B."/>
            <person name="Liu Q."/>
            <person name="Fairley S."/>
            <person name="Magor K.E."/>
            <person name="Du Z."/>
            <person name="Hu X."/>
            <person name="Goodman L."/>
            <person name="Tafer H."/>
            <person name="Vignal A."/>
            <person name="Lee T."/>
            <person name="Kim K.W."/>
            <person name="Sheng Z."/>
            <person name="An Y."/>
            <person name="Searle S."/>
            <person name="Herrero J."/>
            <person name="Groenen M.A."/>
            <person name="Crooijmans R.P."/>
            <person name="Faraut T."/>
            <person name="Cai Q."/>
            <person name="Webster R.G."/>
            <person name="Aldridge J.R."/>
            <person name="Warren W.C."/>
            <person name="Bartschat S."/>
            <person name="Kehr S."/>
            <person name="Marz M."/>
            <person name="Stadler P.F."/>
            <person name="Smith J."/>
            <person name="Kraus R.H."/>
            <person name="Zhao Y."/>
            <person name="Ren L."/>
            <person name="Fei J."/>
            <person name="Morisson M."/>
            <person name="Kaiser P."/>
            <person name="Griffin D.K."/>
            <person name="Rao M."/>
            <person name="Pitel F."/>
            <person name="Wang J."/>
            <person name="Li N."/>
        </authorList>
    </citation>
    <scope>NUCLEOTIDE SEQUENCE [LARGE SCALE GENOMIC DNA]</scope>
</reference>
<dbReference type="AlphaFoldDB" id="R0K0G7"/>
<keyword evidence="3" id="KW-1185">Reference proteome</keyword>